<dbReference type="EMBL" id="NPHW01002960">
    <property type="protein sequence ID" value="OXV10388.1"/>
    <property type="molecule type" value="Genomic_DNA"/>
</dbReference>
<dbReference type="PANTHER" id="PTHR39609">
    <property type="entry name" value="RFEG-RELATED"/>
    <property type="match status" value="1"/>
</dbReference>
<dbReference type="Proteomes" id="UP000243515">
    <property type="component" value="Unassembled WGS sequence"/>
</dbReference>
<evidence type="ECO:0000256" key="1">
    <source>
        <dbReference type="SAM" id="MobiDB-lite"/>
    </source>
</evidence>
<name>A0A232M219_9EURO</name>
<keyword evidence="3" id="KW-1185">Reference proteome</keyword>
<gene>
    <name evidence="2" type="ORF">Egran_01853</name>
</gene>
<comment type="caution">
    <text evidence="2">The sequence shown here is derived from an EMBL/GenBank/DDBJ whole genome shotgun (WGS) entry which is preliminary data.</text>
</comment>
<feature type="region of interest" description="Disordered" evidence="1">
    <location>
        <begin position="222"/>
        <end position="286"/>
    </location>
</feature>
<dbReference type="PANTHER" id="PTHR39609:SF2">
    <property type="entry name" value="TRANSCRIPTION FACTOR RFEG"/>
    <property type="match status" value="1"/>
</dbReference>
<evidence type="ECO:0000313" key="2">
    <source>
        <dbReference type="EMBL" id="OXV10388.1"/>
    </source>
</evidence>
<sequence>MAGRHGAAAAFERPERQNEYFVPGDGISREVIQADICRYLGNDALGRQGYLIRAYRNLTSEMITDLKSDSARWEADVARRADSGYPRGTADVQGSNVARSPNAPLVTYASSNIHEMRQQGGPSPPPPYNAAPGSYMDAFAPPAPFVTQAPPGYPQTTYAAPQGPYAPPNPYVAPPNPYTGPAVPSVTTGSDMHAYTYAHTNAPGYPYDNGRGTAPRYSGQVPGYDDPEYSPNTTTSVPYTTATTTAPDTRITMGDSRYQAAEPQYDHRTQATRPQQPRDTHRRTAR</sequence>
<evidence type="ECO:0008006" key="4">
    <source>
        <dbReference type="Google" id="ProtNLM"/>
    </source>
</evidence>
<feature type="region of interest" description="Disordered" evidence="1">
    <location>
        <begin position="83"/>
        <end position="102"/>
    </location>
</feature>
<organism evidence="2 3">
    <name type="scientific">Elaphomyces granulatus</name>
    <dbReference type="NCBI Taxonomy" id="519963"/>
    <lineage>
        <taxon>Eukaryota</taxon>
        <taxon>Fungi</taxon>
        <taxon>Dikarya</taxon>
        <taxon>Ascomycota</taxon>
        <taxon>Pezizomycotina</taxon>
        <taxon>Eurotiomycetes</taxon>
        <taxon>Eurotiomycetidae</taxon>
        <taxon>Eurotiales</taxon>
        <taxon>Elaphomycetaceae</taxon>
        <taxon>Elaphomyces</taxon>
    </lineage>
</organism>
<evidence type="ECO:0000313" key="3">
    <source>
        <dbReference type="Proteomes" id="UP000243515"/>
    </source>
</evidence>
<accession>A0A232M219</accession>
<reference evidence="2 3" key="1">
    <citation type="journal article" date="2015" name="Environ. Microbiol.">
        <title>Metagenome sequence of Elaphomyces granulatus from sporocarp tissue reveals Ascomycota ectomycorrhizal fingerprints of genome expansion and a Proteobacteria-rich microbiome.</title>
        <authorList>
            <person name="Quandt C.A."/>
            <person name="Kohler A."/>
            <person name="Hesse C.N."/>
            <person name="Sharpton T.J."/>
            <person name="Martin F."/>
            <person name="Spatafora J.W."/>
        </authorList>
    </citation>
    <scope>NUCLEOTIDE SEQUENCE [LARGE SCALE GENOMIC DNA]</scope>
    <source>
        <strain evidence="2 3">OSC145934</strain>
    </source>
</reference>
<dbReference type="AlphaFoldDB" id="A0A232M219"/>
<dbReference type="OrthoDB" id="4146887at2759"/>
<protein>
    <recommendedName>
        <fullName evidence="4">Transcription factor RfeG</fullName>
    </recommendedName>
</protein>
<feature type="compositionally biased region" description="Low complexity" evidence="1">
    <location>
        <begin position="233"/>
        <end position="252"/>
    </location>
</feature>
<proteinExistence type="predicted"/>